<feature type="transmembrane region" description="Helical" evidence="5">
    <location>
        <begin position="222"/>
        <end position="245"/>
    </location>
</feature>
<keyword evidence="2" id="KW-0813">Transport</keyword>
<dbReference type="AlphaFoldDB" id="A0A4S8P8R1"/>
<dbReference type="InterPro" id="IPR036259">
    <property type="entry name" value="MFS_trans_sf"/>
</dbReference>
<dbReference type="GO" id="GO:0005886">
    <property type="term" value="C:plasma membrane"/>
    <property type="evidence" value="ECO:0007669"/>
    <property type="project" value="UniProtKB-SubCell"/>
</dbReference>
<sequence length="406" mass="42384">MFTSLGHIAGRPQLLVLALMLFAQGSAYGSTLPYFSVTAIGTLGMSDLGYSLLLFGSSIAAVTISVSLGILSDMMGDRRQIVIALALAGVAGYGAIYLFPTTLVFVVASTFIVPFFYATSSLLFSSARVETVHLSPVDAAGVNASLRAFVSAAWVITPAALGLTLGTTGNMLGAWGLASLFALAIFLAALLILRRQPARRDGDPEPTRFLTALRQLGAPAMLIRIGAMAAMTATLRLSGTVWPLILTVELGGSTRDVGMIASLTALLEIPFMLLWAAALKRYRMNRIITVAALVYAAYMGALGIATSPWQIYALTLPGSAAAAALLTLPLTYFQELFPGRPGLGTAFTPIVSFLANALSAATFAIGSAFFSYSGTVWLGVGLSIVGVALLVSAERRPEGQLGNEIG</sequence>
<keyword evidence="5" id="KW-0472">Membrane</keyword>
<dbReference type="Proteomes" id="UP000308828">
    <property type="component" value="Unassembled WGS sequence"/>
</dbReference>
<evidence type="ECO:0000313" key="6">
    <source>
        <dbReference type="EMBL" id="THV25322.1"/>
    </source>
</evidence>
<dbReference type="RefSeq" id="WP_136597169.1">
    <property type="nucleotide sequence ID" value="NZ_STGV01000001.1"/>
</dbReference>
<dbReference type="PANTHER" id="PTHR23535:SF2">
    <property type="entry name" value="SUGAR EFFLUX TRANSPORTER A-RELATED"/>
    <property type="match status" value="1"/>
</dbReference>
<evidence type="ECO:0000313" key="7">
    <source>
        <dbReference type="Proteomes" id="UP000308828"/>
    </source>
</evidence>
<evidence type="ECO:0000256" key="3">
    <source>
        <dbReference type="ARBA" id="ARBA00022475"/>
    </source>
</evidence>
<keyword evidence="5" id="KW-1133">Transmembrane helix</keyword>
<feature type="transmembrane region" description="Helical" evidence="5">
    <location>
        <begin position="311"/>
        <end position="333"/>
    </location>
</feature>
<keyword evidence="4" id="KW-0762">Sugar transport</keyword>
<protein>
    <submittedName>
        <fullName evidence="6">MFS transporter</fullName>
    </submittedName>
</protein>
<keyword evidence="5" id="KW-0812">Transmembrane</keyword>
<feature type="transmembrane region" description="Helical" evidence="5">
    <location>
        <begin position="287"/>
        <end position="305"/>
    </location>
</feature>
<dbReference type="Gene3D" id="1.20.1250.20">
    <property type="entry name" value="MFS general substrate transporter like domains"/>
    <property type="match status" value="2"/>
</dbReference>
<dbReference type="OrthoDB" id="7337792at2"/>
<feature type="transmembrane region" description="Helical" evidence="5">
    <location>
        <begin position="105"/>
        <end position="125"/>
    </location>
</feature>
<evidence type="ECO:0000256" key="2">
    <source>
        <dbReference type="ARBA" id="ARBA00022448"/>
    </source>
</evidence>
<dbReference type="EMBL" id="STGV01000001">
    <property type="protein sequence ID" value="THV25322.1"/>
    <property type="molecule type" value="Genomic_DNA"/>
</dbReference>
<keyword evidence="7" id="KW-1185">Reference proteome</keyword>
<feature type="transmembrane region" description="Helical" evidence="5">
    <location>
        <begin position="257"/>
        <end position="275"/>
    </location>
</feature>
<dbReference type="SUPFAM" id="SSF103473">
    <property type="entry name" value="MFS general substrate transporter"/>
    <property type="match status" value="2"/>
</dbReference>
<feature type="transmembrane region" description="Helical" evidence="5">
    <location>
        <begin position="146"/>
        <end position="166"/>
    </location>
</feature>
<dbReference type="PANTHER" id="PTHR23535">
    <property type="entry name" value="SUGAR EFFLUX TRANSPORTER A-RELATED"/>
    <property type="match status" value="1"/>
</dbReference>
<feature type="transmembrane region" description="Helical" evidence="5">
    <location>
        <begin position="81"/>
        <end position="99"/>
    </location>
</feature>
<evidence type="ECO:0000256" key="5">
    <source>
        <dbReference type="SAM" id="Phobius"/>
    </source>
</evidence>
<organism evidence="6 7">
    <name type="scientific">Peteryoungia ipomoeae</name>
    <dbReference type="NCBI Taxonomy" id="1210932"/>
    <lineage>
        <taxon>Bacteria</taxon>
        <taxon>Pseudomonadati</taxon>
        <taxon>Pseudomonadota</taxon>
        <taxon>Alphaproteobacteria</taxon>
        <taxon>Hyphomicrobiales</taxon>
        <taxon>Rhizobiaceae</taxon>
        <taxon>Peteryoungia</taxon>
    </lineage>
</organism>
<evidence type="ECO:0000256" key="4">
    <source>
        <dbReference type="ARBA" id="ARBA00022597"/>
    </source>
</evidence>
<feature type="transmembrane region" description="Helical" evidence="5">
    <location>
        <begin position="345"/>
        <end position="370"/>
    </location>
</feature>
<accession>A0A4S8P8R1</accession>
<evidence type="ECO:0000256" key="1">
    <source>
        <dbReference type="ARBA" id="ARBA00004651"/>
    </source>
</evidence>
<proteinExistence type="predicted"/>
<name>A0A4S8P8R1_9HYPH</name>
<comment type="caution">
    <text evidence="6">The sequence shown here is derived from an EMBL/GenBank/DDBJ whole genome shotgun (WGS) entry which is preliminary data.</text>
</comment>
<feature type="transmembrane region" description="Helical" evidence="5">
    <location>
        <begin position="376"/>
        <end position="393"/>
    </location>
</feature>
<reference evidence="6 7" key="1">
    <citation type="submission" date="2019-04" db="EMBL/GenBank/DDBJ databases">
        <title>Genome sequence of strain shin9-1.</title>
        <authorList>
            <person name="Gao J."/>
            <person name="Sun J."/>
        </authorList>
    </citation>
    <scope>NUCLEOTIDE SEQUENCE [LARGE SCALE GENOMIC DNA]</scope>
    <source>
        <strain evidence="7">shin9-1</strain>
    </source>
</reference>
<dbReference type="GO" id="GO:0055085">
    <property type="term" value="P:transmembrane transport"/>
    <property type="evidence" value="ECO:0007669"/>
    <property type="project" value="TreeGrafter"/>
</dbReference>
<feature type="transmembrane region" description="Helical" evidence="5">
    <location>
        <begin position="172"/>
        <end position="193"/>
    </location>
</feature>
<gene>
    <name evidence="6" type="ORF">FAA97_03750</name>
</gene>
<feature type="transmembrane region" description="Helical" evidence="5">
    <location>
        <begin position="48"/>
        <end position="69"/>
    </location>
</feature>
<comment type="subcellular location">
    <subcellularLocation>
        <location evidence="1">Cell membrane</location>
        <topology evidence="1">Multi-pass membrane protein</topology>
    </subcellularLocation>
</comment>
<keyword evidence="3" id="KW-1003">Cell membrane</keyword>